<evidence type="ECO:0000256" key="8">
    <source>
        <dbReference type="ARBA" id="ARBA00022917"/>
    </source>
</evidence>
<evidence type="ECO:0000256" key="1">
    <source>
        <dbReference type="ARBA" id="ARBA00001946"/>
    </source>
</evidence>
<evidence type="ECO:0000256" key="6">
    <source>
        <dbReference type="ARBA" id="ARBA00022840"/>
    </source>
</evidence>
<dbReference type="SUPFAM" id="SSF55681">
    <property type="entry name" value="Class II aaRS and biotin synthetases"/>
    <property type="match status" value="1"/>
</dbReference>
<evidence type="ECO:0000256" key="7">
    <source>
        <dbReference type="ARBA" id="ARBA00022842"/>
    </source>
</evidence>
<organism evidence="12 13">
    <name type="scientific">candidate division WWE3 bacterium</name>
    <dbReference type="NCBI Taxonomy" id="2053526"/>
    <lineage>
        <taxon>Bacteria</taxon>
        <taxon>Katanobacteria</taxon>
    </lineage>
</organism>
<comment type="cofactor">
    <cofactor evidence="1">
        <name>Mg(2+)</name>
        <dbReference type="ChEBI" id="CHEBI:18420"/>
    </cofactor>
</comment>
<dbReference type="Gene3D" id="3.50.40.10">
    <property type="entry name" value="Phenylalanyl-trna Synthetase, Chain B, domain 3"/>
    <property type="match status" value="1"/>
</dbReference>
<feature type="region of interest" description="Disordered" evidence="10">
    <location>
        <begin position="520"/>
        <end position="539"/>
    </location>
</feature>
<dbReference type="InterPro" id="IPR045864">
    <property type="entry name" value="aa-tRNA-synth_II/BPL/LPL"/>
</dbReference>
<dbReference type="InterPro" id="IPR009061">
    <property type="entry name" value="DNA-bd_dom_put_sf"/>
</dbReference>
<reference evidence="12" key="2">
    <citation type="journal article" date="2021" name="Microbiome">
        <title>Successional dynamics and alternative stable states in a saline activated sludge microbial community over 9 years.</title>
        <authorList>
            <person name="Wang Y."/>
            <person name="Ye J."/>
            <person name="Ju F."/>
            <person name="Liu L."/>
            <person name="Boyd J.A."/>
            <person name="Deng Y."/>
            <person name="Parks D.H."/>
            <person name="Jiang X."/>
            <person name="Yin X."/>
            <person name="Woodcroft B.J."/>
            <person name="Tyson G.W."/>
            <person name="Hugenholtz P."/>
            <person name="Polz M.F."/>
            <person name="Zhang T."/>
        </authorList>
    </citation>
    <scope>NUCLEOTIDE SEQUENCE</scope>
    <source>
        <strain evidence="12">HKST-UBA80</strain>
    </source>
</reference>
<dbReference type="AlphaFoldDB" id="A0A955E1K4"/>
<dbReference type="Gene3D" id="3.30.930.10">
    <property type="entry name" value="Bira Bifunctional Protein, Domain 2"/>
    <property type="match status" value="1"/>
</dbReference>
<dbReference type="SMART" id="SM00873">
    <property type="entry name" value="B3_4"/>
    <property type="match status" value="1"/>
</dbReference>
<dbReference type="InterPro" id="IPR020825">
    <property type="entry name" value="Phe-tRNA_synthase-like_B3/B4"/>
</dbReference>
<evidence type="ECO:0000256" key="2">
    <source>
        <dbReference type="ARBA" id="ARBA00012814"/>
    </source>
</evidence>
<keyword evidence="6" id="KW-0067">ATP-binding</keyword>
<evidence type="ECO:0000313" key="13">
    <source>
        <dbReference type="Proteomes" id="UP000714817"/>
    </source>
</evidence>
<proteinExistence type="predicted"/>
<dbReference type="SMART" id="SM00874">
    <property type="entry name" value="B5"/>
    <property type="match status" value="1"/>
</dbReference>
<dbReference type="Gene3D" id="3.30.56.10">
    <property type="match status" value="2"/>
</dbReference>
<sequence>MKIPLEWLKQYVAINKTAFELASSFTFLGLLLDKPIEKSEFGNEILDLEHRMDRADWLGIIGCARDLAAFENVSLKMPEMHTQELAMLPEKEKVKITVKDKGFVNRFYTRVIYNVKVKESPEWLKKRLIEYGMVPINNIVDITNYVMVELGQPLHAHDLSKMETREITFRKAIKGESITTLLGESITLDEDITILSTNDKPTIIGGIVGGEAVAIDQSTTDILLDSGSYDQTSVRKNSRKLKIINETVQRYDKFLHPYNNKLAIDRATKLILDIAGGSAYENGDYFPDSERWLPKNMRLRFDRILKIGGLLIEKDKIKQILTNLDYKILKEEEEALVLEVPYFRTDVCVEDDIVSDILRIYGFSNIPMAKMTTTPPKEITPTSYVLEEKIRDILCSIGLHEHSTDPLVPADPENQRQVKLVNALTEEKAGLRYTIKETLKPILTHYAKLNLRQPEIFELGKTYTLEGDPKIYENYKEIKTLQVLTTLRDGESVLDLNKRVRKILASLFLNLNIDQKEYELKESPSSQNTEERSETNKPARATILVKDTEVGELYVDSFVLYTERLSQALKDNLAVANKRLALHNAHTMDFDITIVCKEKRSLGPVVKNIEKIAGVGRITALDVYQDGVDLKSATKAVTIRIYSTAQKAEELQRIKNLVVEEITRVEGLRTKNLTNQDQEGSWDLPLIGIN</sequence>
<accession>A0A955E1K4</accession>
<keyword evidence="7" id="KW-0460">Magnesium</keyword>
<dbReference type="InterPro" id="IPR005146">
    <property type="entry name" value="B3/B4_tRNA-bd"/>
</dbReference>
<dbReference type="GO" id="GO:0000287">
    <property type="term" value="F:magnesium ion binding"/>
    <property type="evidence" value="ECO:0007669"/>
    <property type="project" value="InterPro"/>
</dbReference>
<name>A0A955E1K4_UNCKA</name>
<evidence type="ECO:0000256" key="3">
    <source>
        <dbReference type="ARBA" id="ARBA00022598"/>
    </source>
</evidence>
<gene>
    <name evidence="12" type="ORF">KDA10_03830</name>
</gene>
<dbReference type="EMBL" id="JAGQNY010000020">
    <property type="protein sequence ID" value="MCA9302456.1"/>
    <property type="molecule type" value="Genomic_DNA"/>
</dbReference>
<dbReference type="PANTHER" id="PTHR10947">
    <property type="entry name" value="PHENYLALANYL-TRNA SYNTHETASE BETA CHAIN AND LEUCINE-RICH REPEAT-CONTAINING PROTEIN 47"/>
    <property type="match status" value="1"/>
</dbReference>
<dbReference type="GO" id="GO:0006432">
    <property type="term" value="P:phenylalanyl-tRNA aminoacylation"/>
    <property type="evidence" value="ECO:0007669"/>
    <property type="project" value="InterPro"/>
</dbReference>
<keyword evidence="8" id="KW-0648">Protein biosynthesis</keyword>
<dbReference type="InterPro" id="IPR045060">
    <property type="entry name" value="Phe-tRNA-ligase_IIc_bsu"/>
</dbReference>
<reference evidence="12" key="1">
    <citation type="submission" date="2020-04" db="EMBL/GenBank/DDBJ databases">
        <authorList>
            <person name="Zhang T."/>
        </authorList>
    </citation>
    <scope>NUCLEOTIDE SEQUENCE</scope>
    <source>
        <strain evidence="12">HKST-UBA80</strain>
    </source>
</reference>
<dbReference type="Pfam" id="PF03484">
    <property type="entry name" value="B5"/>
    <property type="match status" value="1"/>
</dbReference>
<evidence type="ECO:0000256" key="9">
    <source>
        <dbReference type="ARBA" id="ARBA00023146"/>
    </source>
</evidence>
<comment type="caution">
    <text evidence="12">The sequence shown here is derived from an EMBL/GenBank/DDBJ whole genome shotgun (WGS) entry which is preliminary data.</text>
</comment>
<keyword evidence="5" id="KW-0547">Nucleotide-binding</keyword>
<dbReference type="GO" id="GO:0005524">
    <property type="term" value="F:ATP binding"/>
    <property type="evidence" value="ECO:0007669"/>
    <property type="project" value="UniProtKB-KW"/>
</dbReference>
<dbReference type="PROSITE" id="PS51483">
    <property type="entry name" value="B5"/>
    <property type="match status" value="1"/>
</dbReference>
<dbReference type="PANTHER" id="PTHR10947:SF0">
    <property type="entry name" value="PHENYLALANINE--TRNA LIGASE BETA SUBUNIT"/>
    <property type="match status" value="1"/>
</dbReference>
<dbReference type="InterPro" id="IPR041616">
    <property type="entry name" value="PheRS_beta_core"/>
</dbReference>
<evidence type="ECO:0000256" key="10">
    <source>
        <dbReference type="SAM" id="MobiDB-lite"/>
    </source>
</evidence>
<dbReference type="EC" id="6.1.1.20" evidence="2"/>
<dbReference type="GO" id="GO:0003723">
    <property type="term" value="F:RNA binding"/>
    <property type="evidence" value="ECO:0007669"/>
    <property type="project" value="InterPro"/>
</dbReference>
<keyword evidence="9" id="KW-0030">Aminoacyl-tRNA synthetase</keyword>
<feature type="domain" description="B5" evidence="11">
    <location>
        <begin position="292"/>
        <end position="368"/>
    </location>
</feature>
<dbReference type="Pfam" id="PF17759">
    <property type="entry name" value="tRNA_synthFbeta"/>
    <property type="match status" value="1"/>
</dbReference>
<evidence type="ECO:0000256" key="5">
    <source>
        <dbReference type="ARBA" id="ARBA00022741"/>
    </source>
</evidence>
<evidence type="ECO:0000259" key="11">
    <source>
        <dbReference type="PROSITE" id="PS51483"/>
    </source>
</evidence>
<dbReference type="InterPro" id="IPR005147">
    <property type="entry name" value="tRNA_synthase_B5-dom"/>
</dbReference>
<evidence type="ECO:0000256" key="4">
    <source>
        <dbReference type="ARBA" id="ARBA00022723"/>
    </source>
</evidence>
<evidence type="ECO:0000313" key="12">
    <source>
        <dbReference type="EMBL" id="MCA9302456.1"/>
    </source>
</evidence>
<dbReference type="SUPFAM" id="SSF56037">
    <property type="entry name" value="PheT/TilS domain"/>
    <property type="match status" value="1"/>
</dbReference>
<keyword evidence="4" id="KW-0479">Metal-binding</keyword>
<keyword evidence="3" id="KW-0436">Ligase</keyword>
<dbReference type="GO" id="GO:0004826">
    <property type="term" value="F:phenylalanine-tRNA ligase activity"/>
    <property type="evidence" value="ECO:0007669"/>
    <property type="project" value="UniProtKB-EC"/>
</dbReference>
<dbReference type="Pfam" id="PF03483">
    <property type="entry name" value="B3_4"/>
    <property type="match status" value="1"/>
</dbReference>
<dbReference type="Proteomes" id="UP000714817">
    <property type="component" value="Unassembled WGS sequence"/>
</dbReference>
<dbReference type="SUPFAM" id="SSF46955">
    <property type="entry name" value="Putative DNA-binding domain"/>
    <property type="match status" value="2"/>
</dbReference>
<protein>
    <recommendedName>
        <fullName evidence="2">phenylalanine--tRNA ligase</fullName>
        <ecNumber evidence="2">6.1.1.20</ecNumber>
    </recommendedName>
</protein>
<dbReference type="GO" id="GO:0009328">
    <property type="term" value="C:phenylalanine-tRNA ligase complex"/>
    <property type="evidence" value="ECO:0007669"/>
    <property type="project" value="TreeGrafter"/>
</dbReference>